<dbReference type="STRING" id="459525.SAMN04488137_4953"/>
<dbReference type="Gene3D" id="1.20.120.490">
    <property type="entry name" value="Hypothetical protein TM1646-like domain"/>
    <property type="match status" value="1"/>
</dbReference>
<dbReference type="EMBL" id="FNHW01000008">
    <property type="protein sequence ID" value="SDN57505.1"/>
    <property type="molecule type" value="Genomic_DNA"/>
</dbReference>
<protein>
    <recommendedName>
        <fullName evidence="3">DUF327 domain-containing protein</fullName>
    </recommendedName>
</protein>
<proteinExistence type="predicted"/>
<evidence type="ECO:0008006" key="3">
    <source>
        <dbReference type="Google" id="ProtNLM"/>
    </source>
</evidence>
<dbReference type="RefSeq" id="WP_090239574.1">
    <property type="nucleotide sequence ID" value="NZ_FNHW01000008.1"/>
</dbReference>
<name>A0A1H0CI29_9BACL</name>
<dbReference type="SUPFAM" id="SSF158397">
    <property type="entry name" value="TM1646-like"/>
    <property type="match status" value="1"/>
</dbReference>
<accession>A0A1H0CI29</accession>
<evidence type="ECO:0000313" key="2">
    <source>
        <dbReference type="Proteomes" id="UP000199544"/>
    </source>
</evidence>
<dbReference type="InterPro" id="IPR005585">
    <property type="entry name" value="DUF327"/>
</dbReference>
<dbReference type="Pfam" id="PF03885">
    <property type="entry name" value="DUF327"/>
    <property type="match status" value="1"/>
</dbReference>
<dbReference type="Proteomes" id="UP000199544">
    <property type="component" value="Unassembled WGS sequence"/>
</dbReference>
<keyword evidence="2" id="KW-1185">Reference proteome</keyword>
<dbReference type="OrthoDB" id="1680946at2"/>
<sequence>MKIGQDSRTVVETRMAETKGNGKSGLSFGEAVATQQKKLQSEQLGTLFKDVEKQGERLIRSQTLKDFTQYKLLVQRFVKEAVSFGMNLKQHKGWNSQGRLQTSRLVQEIDTKLLEMTDTMIKKEEKSISLLDQIGEMKGLLINLYM</sequence>
<dbReference type="InterPro" id="IPR024042">
    <property type="entry name" value="TM1646-like_dom_sf"/>
</dbReference>
<reference evidence="2" key="1">
    <citation type="submission" date="2016-10" db="EMBL/GenBank/DDBJ databases">
        <authorList>
            <person name="Varghese N."/>
            <person name="Submissions S."/>
        </authorList>
    </citation>
    <scope>NUCLEOTIDE SEQUENCE [LARGE SCALE GENOMIC DNA]</scope>
    <source>
        <strain evidence="2">CGMCC 1.6854</strain>
    </source>
</reference>
<evidence type="ECO:0000313" key="1">
    <source>
        <dbReference type="EMBL" id="SDN57505.1"/>
    </source>
</evidence>
<organism evidence="1 2">
    <name type="scientific">Fictibacillus solisalsi</name>
    <dbReference type="NCBI Taxonomy" id="459525"/>
    <lineage>
        <taxon>Bacteria</taxon>
        <taxon>Bacillati</taxon>
        <taxon>Bacillota</taxon>
        <taxon>Bacilli</taxon>
        <taxon>Bacillales</taxon>
        <taxon>Fictibacillaceae</taxon>
        <taxon>Fictibacillus</taxon>
    </lineage>
</organism>
<gene>
    <name evidence="1" type="ORF">SAMN04488137_4953</name>
</gene>
<dbReference type="AlphaFoldDB" id="A0A1H0CI29"/>